<feature type="region of interest" description="Disordered" evidence="1">
    <location>
        <begin position="1"/>
        <end position="27"/>
    </location>
</feature>
<keyword evidence="2" id="KW-1133">Transmembrane helix</keyword>
<proteinExistence type="predicted"/>
<comment type="caution">
    <text evidence="3">The sequence shown here is derived from an EMBL/GenBank/DDBJ whole genome shotgun (WGS) entry which is preliminary data.</text>
</comment>
<protein>
    <submittedName>
        <fullName evidence="3">Uncharacterized protein</fullName>
    </submittedName>
</protein>
<keyword evidence="2" id="KW-0472">Membrane</keyword>
<dbReference type="EMBL" id="VSSQ01050010">
    <property type="protein sequence ID" value="MPN04085.1"/>
    <property type="molecule type" value="Genomic_DNA"/>
</dbReference>
<feature type="transmembrane region" description="Helical" evidence="2">
    <location>
        <begin position="31"/>
        <end position="51"/>
    </location>
</feature>
<name>A0A645EPY8_9ZZZZ</name>
<accession>A0A645EPY8</accession>
<gene>
    <name evidence="3" type="ORF">SDC9_151321</name>
</gene>
<sequence>MQENPKADELVPQETQADTEQRQMDEKRKKYAGNGMAVGMCVGMVGGLIFITKFGLPTLIIGGLIGSVGGIRAGLEIFKRKH</sequence>
<feature type="transmembrane region" description="Helical" evidence="2">
    <location>
        <begin position="57"/>
        <end position="75"/>
    </location>
</feature>
<evidence type="ECO:0000256" key="2">
    <source>
        <dbReference type="SAM" id="Phobius"/>
    </source>
</evidence>
<evidence type="ECO:0000313" key="3">
    <source>
        <dbReference type="EMBL" id="MPN04085.1"/>
    </source>
</evidence>
<reference evidence="3" key="1">
    <citation type="submission" date="2019-08" db="EMBL/GenBank/DDBJ databases">
        <authorList>
            <person name="Kucharzyk K."/>
            <person name="Murdoch R.W."/>
            <person name="Higgins S."/>
            <person name="Loffler F."/>
        </authorList>
    </citation>
    <scope>NUCLEOTIDE SEQUENCE</scope>
</reference>
<keyword evidence="2" id="KW-0812">Transmembrane</keyword>
<dbReference type="AlphaFoldDB" id="A0A645EPY8"/>
<evidence type="ECO:0000256" key="1">
    <source>
        <dbReference type="SAM" id="MobiDB-lite"/>
    </source>
</evidence>
<organism evidence="3">
    <name type="scientific">bioreactor metagenome</name>
    <dbReference type="NCBI Taxonomy" id="1076179"/>
    <lineage>
        <taxon>unclassified sequences</taxon>
        <taxon>metagenomes</taxon>
        <taxon>ecological metagenomes</taxon>
    </lineage>
</organism>